<dbReference type="Gene3D" id="1.20.1250.20">
    <property type="entry name" value="MFS general substrate transporter like domains"/>
    <property type="match status" value="1"/>
</dbReference>
<feature type="transmembrane region" description="Helical" evidence="1">
    <location>
        <begin position="12"/>
        <end position="34"/>
    </location>
</feature>
<dbReference type="EMBL" id="SNRW01016845">
    <property type="protein sequence ID" value="KAA6368947.1"/>
    <property type="molecule type" value="Genomic_DNA"/>
</dbReference>
<evidence type="ECO:0000313" key="3">
    <source>
        <dbReference type="Proteomes" id="UP000324800"/>
    </source>
</evidence>
<dbReference type="InterPro" id="IPR036259">
    <property type="entry name" value="MFS_trans_sf"/>
</dbReference>
<dbReference type="AlphaFoldDB" id="A0A5J4UEX0"/>
<organism evidence="2 3">
    <name type="scientific">Streblomastix strix</name>
    <dbReference type="NCBI Taxonomy" id="222440"/>
    <lineage>
        <taxon>Eukaryota</taxon>
        <taxon>Metamonada</taxon>
        <taxon>Preaxostyla</taxon>
        <taxon>Oxymonadida</taxon>
        <taxon>Streblomastigidae</taxon>
        <taxon>Streblomastix</taxon>
    </lineage>
</organism>
<dbReference type="Proteomes" id="UP000324800">
    <property type="component" value="Unassembled WGS sequence"/>
</dbReference>
<keyword evidence="1" id="KW-1133">Transmembrane helix</keyword>
<sequence>MSSNSNHHNGAASVVAMLQGCLYGMVAAILSGILNEDPWNKSTPLQKGIIASALLFGATFGCLFAGLLSD</sequence>
<keyword evidence="1" id="KW-0472">Membrane</keyword>
<dbReference type="SUPFAM" id="SSF103473">
    <property type="entry name" value="MFS general substrate transporter"/>
    <property type="match status" value="1"/>
</dbReference>
<protein>
    <submittedName>
        <fullName evidence="2">Uncharacterized protein</fullName>
    </submittedName>
</protein>
<accession>A0A5J4UEX0</accession>
<reference evidence="2 3" key="1">
    <citation type="submission" date="2019-03" db="EMBL/GenBank/DDBJ databases">
        <title>Single cell metagenomics reveals metabolic interactions within the superorganism composed of flagellate Streblomastix strix and complex community of Bacteroidetes bacteria on its surface.</title>
        <authorList>
            <person name="Treitli S.C."/>
            <person name="Kolisko M."/>
            <person name="Husnik F."/>
            <person name="Keeling P."/>
            <person name="Hampl V."/>
        </authorList>
    </citation>
    <scope>NUCLEOTIDE SEQUENCE [LARGE SCALE GENOMIC DNA]</scope>
    <source>
        <strain evidence="2">ST1C</strain>
    </source>
</reference>
<feature type="transmembrane region" description="Helical" evidence="1">
    <location>
        <begin position="49"/>
        <end position="68"/>
    </location>
</feature>
<comment type="caution">
    <text evidence="2">The sequence shown here is derived from an EMBL/GenBank/DDBJ whole genome shotgun (WGS) entry which is preliminary data.</text>
</comment>
<name>A0A5J4UEX0_9EUKA</name>
<gene>
    <name evidence="2" type="ORF">EZS28_035526</name>
</gene>
<evidence type="ECO:0000313" key="2">
    <source>
        <dbReference type="EMBL" id="KAA6368947.1"/>
    </source>
</evidence>
<evidence type="ECO:0000256" key="1">
    <source>
        <dbReference type="SAM" id="Phobius"/>
    </source>
</evidence>
<keyword evidence="1" id="KW-0812">Transmembrane</keyword>
<proteinExistence type="predicted"/>